<dbReference type="SUPFAM" id="SSF48371">
    <property type="entry name" value="ARM repeat"/>
    <property type="match status" value="1"/>
</dbReference>
<dbReference type="EMBL" id="DSBX01000302">
    <property type="protein sequence ID" value="HDR00175.1"/>
    <property type="molecule type" value="Genomic_DNA"/>
</dbReference>
<dbReference type="Gene3D" id="1.25.10.10">
    <property type="entry name" value="Leucine-rich Repeat Variant"/>
    <property type="match status" value="1"/>
</dbReference>
<proteinExistence type="predicted"/>
<organism evidence="2">
    <name type="scientific">candidate division WOR-3 bacterium</name>
    <dbReference type="NCBI Taxonomy" id="2052148"/>
    <lineage>
        <taxon>Bacteria</taxon>
        <taxon>Bacteria division WOR-3</taxon>
    </lineage>
</organism>
<name>A0A7V0XFV0_UNCW3</name>
<gene>
    <name evidence="2" type="ORF">ENN51_07835</name>
</gene>
<dbReference type="Proteomes" id="UP000885672">
    <property type="component" value="Unassembled WGS sequence"/>
</dbReference>
<keyword evidence="1" id="KW-0732">Signal</keyword>
<feature type="signal peptide" evidence="1">
    <location>
        <begin position="1"/>
        <end position="24"/>
    </location>
</feature>
<dbReference type="InterPro" id="IPR016024">
    <property type="entry name" value="ARM-type_fold"/>
</dbReference>
<sequence length="968" mass="103467">MTRLSGLLPRVPALLLLFFSAVHPSGPGLDAPTRAAVADGLNALGITPAELGFHKQWATDSFFRMKAMDYLLDNPLEVAGYVDSFALKFQRHAADPVALVYLQWRETDTDIRPRDTVALRRALQKTAGTLRQSGQVPGLDELPVPLARAVRTILAGFAVGRQHLDTALAGIPARELDVLIGEAPGLWAEQDSTRPKPQGLLHREFGLDYDTTLEIKAETLLAYARKVDRHHLALTGLAVAMAARDAEALLAADPPVFRSEAELTKVTGVEGPVRFRAETEFGSIVVGGEADNHYHGDFCLIIEPGGNDRHTGRAGAAVGVIGNPFAVVIDLEGDDHYHTDRIFSQGAALFGAGVLIDRRGNDTYRAADFSQGAGAFGTGILLDRAGRDIYDAAAFVQAAGFFGIGLLADGEGNDRYSAECYAQGFASVRGYGLLLEGAGNDAYYAGGVRLHEPLLPREYQSFAQGFSIGWRPDAAGGIGFLCDIEGNDSYNAEVYAQATSYWYALGALWDGGGYDHYRAAQYSQGAGIHLAVGCLIDVEGNDSYYSRLGPSQGVGHDFSVGVLVDRAGNDVYHASGGQGYALTNSVGLLVDVTGNDVYSSTEPLSLAGGRPARGFASIGNFLDLADRDHYTAGSAGADETGWTLGTYGAGQDIGDEPVAGDETDEGDTLALELEHADLPIESLFHYASLWEVGNARARVRVARERLHALGPVALQWVADNKADTKNGLELRAVELLAREHPDTAKLFLYRLMRDDRILARNNAAYWLGQLKDKARDAADSLLLALEESRITPRRAVSSLGDIGDSAAAPRFGYLLLDDYEPSRIVTAEALGKLKAESSLPNLIAALKDPLFTVRSAAEDALGKYGRPALEPLLAALAEQQPPALGHSLRVLGRLAAALDSADDAGLCARVADELAARLDAKEPFTRLTAAEALAPLLDDTLRARLAARLADEANPFVLAACRRALSRD</sequence>
<dbReference type="Pfam" id="PF13646">
    <property type="entry name" value="HEAT_2"/>
    <property type="match status" value="1"/>
</dbReference>
<dbReference type="AlphaFoldDB" id="A0A7V0XFV0"/>
<accession>A0A7V0XFV0</accession>
<protein>
    <submittedName>
        <fullName evidence="2">HEAT repeat domain-containing protein</fullName>
    </submittedName>
</protein>
<feature type="chain" id="PRO_5031209573" evidence="1">
    <location>
        <begin position="25"/>
        <end position="968"/>
    </location>
</feature>
<dbReference type="InterPro" id="IPR011989">
    <property type="entry name" value="ARM-like"/>
</dbReference>
<evidence type="ECO:0000313" key="2">
    <source>
        <dbReference type="EMBL" id="HDR00175.1"/>
    </source>
</evidence>
<comment type="caution">
    <text evidence="2">The sequence shown here is derived from an EMBL/GenBank/DDBJ whole genome shotgun (WGS) entry which is preliminary data.</text>
</comment>
<dbReference type="InterPro" id="IPR004155">
    <property type="entry name" value="PBS_lyase_HEAT"/>
</dbReference>
<dbReference type="SMART" id="SM00567">
    <property type="entry name" value="EZ_HEAT"/>
    <property type="match status" value="5"/>
</dbReference>
<reference evidence="2" key="1">
    <citation type="journal article" date="2020" name="mSystems">
        <title>Genome- and Community-Level Interaction Insights into Carbon Utilization and Element Cycling Functions of Hydrothermarchaeota in Hydrothermal Sediment.</title>
        <authorList>
            <person name="Zhou Z."/>
            <person name="Liu Y."/>
            <person name="Xu W."/>
            <person name="Pan J."/>
            <person name="Luo Z.H."/>
            <person name="Li M."/>
        </authorList>
    </citation>
    <scope>NUCLEOTIDE SEQUENCE [LARGE SCALE GENOMIC DNA]</scope>
    <source>
        <strain evidence="2">SpSt-1182</strain>
    </source>
</reference>
<evidence type="ECO:0000256" key="1">
    <source>
        <dbReference type="SAM" id="SignalP"/>
    </source>
</evidence>